<dbReference type="PROSITE" id="PS51525">
    <property type="entry name" value="NET"/>
    <property type="match status" value="1"/>
</dbReference>
<evidence type="ECO:0000259" key="9">
    <source>
        <dbReference type="PROSITE" id="PS50014"/>
    </source>
</evidence>
<feature type="domain" description="Bromo" evidence="9">
    <location>
        <begin position="255"/>
        <end position="327"/>
    </location>
</feature>
<keyword evidence="4 7" id="KW-0103">Bromodomain</keyword>
<evidence type="ECO:0000256" key="3">
    <source>
        <dbReference type="ARBA" id="ARBA00023054"/>
    </source>
</evidence>
<keyword evidence="3" id="KW-0175">Coiled coil</keyword>
<dbReference type="EMBL" id="BQNB010016776">
    <property type="protein sequence ID" value="GJT55646.1"/>
    <property type="molecule type" value="Genomic_DNA"/>
</dbReference>
<feature type="region of interest" description="Disordered" evidence="8">
    <location>
        <begin position="640"/>
        <end position="666"/>
    </location>
</feature>
<feature type="region of interest" description="Disordered" evidence="8">
    <location>
        <begin position="769"/>
        <end position="792"/>
    </location>
</feature>
<dbReference type="Gene3D" id="1.20.920.10">
    <property type="entry name" value="Bromodomain-like"/>
    <property type="match status" value="1"/>
</dbReference>
<dbReference type="Proteomes" id="UP001151760">
    <property type="component" value="Unassembled WGS sequence"/>
</dbReference>
<dbReference type="PRINTS" id="PR00503">
    <property type="entry name" value="BROMODOMAIN"/>
</dbReference>
<dbReference type="SMART" id="SM00297">
    <property type="entry name" value="BROMO"/>
    <property type="match status" value="1"/>
</dbReference>
<evidence type="ECO:0000256" key="2">
    <source>
        <dbReference type="ARBA" id="ARBA00023015"/>
    </source>
</evidence>
<accession>A0ABQ5EX80</accession>
<feature type="domain" description="NET" evidence="10">
    <location>
        <begin position="387"/>
        <end position="468"/>
    </location>
</feature>
<dbReference type="PROSITE" id="PS50014">
    <property type="entry name" value="BROMODOMAIN_2"/>
    <property type="match status" value="1"/>
</dbReference>
<reference evidence="11" key="1">
    <citation type="journal article" date="2022" name="Int. J. Mol. Sci.">
        <title>Draft Genome of Tanacetum Coccineum: Genomic Comparison of Closely Related Tanacetum-Family Plants.</title>
        <authorList>
            <person name="Yamashiro T."/>
            <person name="Shiraishi A."/>
            <person name="Nakayama K."/>
            <person name="Satake H."/>
        </authorList>
    </citation>
    <scope>NUCLEOTIDE SEQUENCE</scope>
</reference>
<feature type="compositionally biased region" description="Acidic residues" evidence="8">
    <location>
        <begin position="777"/>
        <end position="792"/>
    </location>
</feature>
<keyword evidence="2" id="KW-0805">Transcription regulation</keyword>
<dbReference type="InterPro" id="IPR027353">
    <property type="entry name" value="NET_dom"/>
</dbReference>
<feature type="compositionally biased region" description="Low complexity" evidence="8">
    <location>
        <begin position="527"/>
        <end position="551"/>
    </location>
</feature>
<proteinExistence type="predicted"/>
<dbReference type="PANTHER" id="PTHR46136">
    <property type="entry name" value="TRANSCRIPTION FACTOR GTE8"/>
    <property type="match status" value="1"/>
</dbReference>
<feature type="compositionally biased region" description="Polar residues" evidence="8">
    <location>
        <begin position="572"/>
        <end position="583"/>
    </location>
</feature>
<dbReference type="Pfam" id="PF17035">
    <property type="entry name" value="BET"/>
    <property type="match status" value="1"/>
</dbReference>
<keyword evidence="12" id="KW-1185">Reference proteome</keyword>
<gene>
    <name evidence="11" type="ORF">Tco_0990700</name>
</gene>
<evidence type="ECO:0000313" key="12">
    <source>
        <dbReference type="Proteomes" id="UP001151760"/>
    </source>
</evidence>
<dbReference type="InterPro" id="IPR001487">
    <property type="entry name" value="Bromodomain"/>
</dbReference>
<dbReference type="InterPro" id="IPR052442">
    <property type="entry name" value="Env_Response_Regulator"/>
</dbReference>
<name>A0ABQ5EX80_9ASTR</name>
<comment type="caution">
    <text evidence="11">The sequence shown here is derived from an EMBL/GenBank/DDBJ whole genome shotgun (WGS) entry which is preliminary data.</text>
</comment>
<dbReference type="Gene3D" id="1.20.1270.220">
    <property type="match status" value="1"/>
</dbReference>
<dbReference type="SUPFAM" id="SSF47370">
    <property type="entry name" value="Bromodomain"/>
    <property type="match status" value="1"/>
</dbReference>
<dbReference type="CDD" id="cd05506">
    <property type="entry name" value="Bromo_plant1"/>
    <property type="match status" value="1"/>
</dbReference>
<evidence type="ECO:0000256" key="7">
    <source>
        <dbReference type="PROSITE-ProRule" id="PRU00035"/>
    </source>
</evidence>
<dbReference type="InterPro" id="IPR038336">
    <property type="entry name" value="NET_sf"/>
</dbReference>
<reference evidence="11" key="2">
    <citation type="submission" date="2022-01" db="EMBL/GenBank/DDBJ databases">
        <authorList>
            <person name="Yamashiro T."/>
            <person name="Shiraishi A."/>
            <person name="Satake H."/>
            <person name="Nakayama K."/>
        </authorList>
    </citation>
    <scope>NUCLEOTIDE SEQUENCE</scope>
</reference>
<evidence type="ECO:0000256" key="4">
    <source>
        <dbReference type="ARBA" id="ARBA00023117"/>
    </source>
</evidence>
<dbReference type="Pfam" id="PF00439">
    <property type="entry name" value="Bromodomain"/>
    <property type="match status" value="1"/>
</dbReference>
<dbReference type="PANTHER" id="PTHR46136:SF33">
    <property type="entry name" value="TRANSCRIPTION FACTOR GTE10"/>
    <property type="match status" value="1"/>
</dbReference>
<feature type="compositionally biased region" description="Acidic residues" evidence="8">
    <location>
        <begin position="497"/>
        <end position="506"/>
    </location>
</feature>
<evidence type="ECO:0000256" key="1">
    <source>
        <dbReference type="ARBA" id="ARBA00004123"/>
    </source>
</evidence>
<evidence type="ECO:0000256" key="8">
    <source>
        <dbReference type="SAM" id="MobiDB-lite"/>
    </source>
</evidence>
<keyword evidence="5" id="KW-0804">Transcription</keyword>
<protein>
    <submittedName>
        <fullName evidence="11">Transcription factor GTE10-like protein isoform X1</fullName>
    </submittedName>
</protein>
<evidence type="ECO:0000256" key="5">
    <source>
        <dbReference type="ARBA" id="ARBA00023163"/>
    </source>
</evidence>
<evidence type="ECO:0000313" key="11">
    <source>
        <dbReference type="EMBL" id="GJT55646.1"/>
    </source>
</evidence>
<evidence type="ECO:0000259" key="10">
    <source>
        <dbReference type="PROSITE" id="PS51525"/>
    </source>
</evidence>
<organism evidence="11 12">
    <name type="scientific">Tanacetum coccineum</name>
    <dbReference type="NCBI Taxonomy" id="301880"/>
    <lineage>
        <taxon>Eukaryota</taxon>
        <taxon>Viridiplantae</taxon>
        <taxon>Streptophyta</taxon>
        <taxon>Embryophyta</taxon>
        <taxon>Tracheophyta</taxon>
        <taxon>Spermatophyta</taxon>
        <taxon>Magnoliopsida</taxon>
        <taxon>eudicotyledons</taxon>
        <taxon>Gunneridae</taxon>
        <taxon>Pentapetalae</taxon>
        <taxon>asterids</taxon>
        <taxon>campanulids</taxon>
        <taxon>Asterales</taxon>
        <taxon>Asteraceae</taxon>
        <taxon>Asteroideae</taxon>
        <taxon>Anthemideae</taxon>
        <taxon>Anthemidinae</taxon>
        <taxon>Tanacetum</taxon>
    </lineage>
</organism>
<dbReference type="InterPro" id="IPR037377">
    <property type="entry name" value="GTE_bromo"/>
</dbReference>
<keyword evidence="6" id="KW-0539">Nucleus</keyword>
<feature type="region of interest" description="Disordered" evidence="8">
    <location>
        <begin position="478"/>
        <end position="618"/>
    </location>
</feature>
<evidence type="ECO:0000256" key="6">
    <source>
        <dbReference type="ARBA" id="ARBA00023242"/>
    </source>
</evidence>
<dbReference type="InterPro" id="IPR036427">
    <property type="entry name" value="Bromodomain-like_sf"/>
</dbReference>
<sequence>MLRRRTGVVILEAELESELLKLHVSATETSSSFQVGNLSPTQESCKACTGTHKMGHPDKQGLSESARKHLRQKRNISSKQKTLELADHVEGSMYTKFSQEHRVCEKSSNFGRRMGKTRKVSNSKGEKYGFVSDYRHAVETSEGYGSSAGRVDIGEGGDESCAPSRGKFGVQYRVFSLGKMTSFERKELRASLERELEQVRSVQKSIEWTVPVSTGSKKRMLPGRVGNGKVETKGGPTVGYAMLMKQCETLLDKVMKDKFGWVFNEPVDIVKLKIPDYFTVIKHPMDLGTVKTKLLSGRYADPWGFVADVRLTFKNALTYNPKGNDVHFMADTLSKFFEVRWKPIEKKLAALVAPMRQSVVEIENQTVTETVAPMPPLKKKKTESFGNEVKRENVRRMSAEEKQKLNADLEATVVELPEVIIRFLQEHSSNRGSVEDEIEIDLDDFSEEMLLKLRKLLDDHLAEKQKTMEKAETCEMELHNESGSNSSMEACKAVNDGNDEDIDIGGDDLPMSSFPPIEIEKDTAKCDSSSSSSDSGSSSSDSESDSSSGSELDGAKAAIVDNTKDIEVDMEQITTVPQDSVNGVGQVDEQKSHSIPVSGEVGGHQEGESAPSERQVSPDKLYRAALLRSRFADTILKAQEKTNGKVEEQDRERLRLEKEELEKRRKAEKARLQAEAKAAEEALRNAELAAAAEAKRKRELEREAARQALQKMEKMVDINDNTRFLEDLEMLTVAPAKPLESFIDETSADGCQDPVGSFRFKGKGNPLEQLGLFMKNDDDEEEDDEEEGEMIE</sequence>
<comment type="subcellular location">
    <subcellularLocation>
        <location evidence="1">Nucleus</location>
    </subcellularLocation>
</comment>